<dbReference type="EMBL" id="BMIF01000015">
    <property type="protein sequence ID" value="GGA78905.1"/>
    <property type="molecule type" value="Genomic_DNA"/>
</dbReference>
<dbReference type="InterPro" id="IPR003593">
    <property type="entry name" value="AAA+_ATPase"/>
</dbReference>
<reference evidence="5" key="1">
    <citation type="journal article" date="2014" name="Int. J. Syst. Evol. Microbiol.">
        <title>Complete genome sequence of Corynebacterium casei LMG S-19264T (=DSM 44701T), isolated from a smear-ripened cheese.</title>
        <authorList>
            <consortium name="US DOE Joint Genome Institute (JGI-PGF)"/>
            <person name="Walter F."/>
            <person name="Albersmeier A."/>
            <person name="Kalinowski J."/>
            <person name="Ruckert C."/>
        </authorList>
    </citation>
    <scope>NUCLEOTIDE SEQUENCE</scope>
    <source>
        <strain evidence="5">CGMCC 1.15320</strain>
    </source>
</reference>
<dbReference type="InterPro" id="IPR027417">
    <property type="entry name" value="P-loop_NTPase"/>
</dbReference>
<dbReference type="Pfam" id="PF00005">
    <property type="entry name" value="ABC_tran"/>
    <property type="match status" value="1"/>
</dbReference>
<keyword evidence="1" id="KW-0813">Transport</keyword>
<dbReference type="PANTHER" id="PTHR45772">
    <property type="entry name" value="CONSERVED COMPONENT OF ABC TRANSPORTER FOR NATURAL AMINO ACIDS-RELATED"/>
    <property type="match status" value="1"/>
</dbReference>
<dbReference type="PROSITE" id="PS50893">
    <property type="entry name" value="ABC_TRANSPORTER_2"/>
    <property type="match status" value="1"/>
</dbReference>
<dbReference type="Gene3D" id="3.40.50.300">
    <property type="entry name" value="P-loop containing nucleotide triphosphate hydrolases"/>
    <property type="match status" value="1"/>
</dbReference>
<protein>
    <submittedName>
        <fullName evidence="5">ABC transporter ATP-binding protein</fullName>
    </submittedName>
</protein>
<dbReference type="SUPFAM" id="SSF52540">
    <property type="entry name" value="P-loop containing nucleoside triphosphate hydrolases"/>
    <property type="match status" value="1"/>
</dbReference>
<feature type="domain" description="ABC transporter" evidence="4">
    <location>
        <begin position="24"/>
        <end position="256"/>
    </location>
</feature>
<name>A0A916W9D5_9HYPH</name>
<dbReference type="GO" id="GO:0005524">
    <property type="term" value="F:ATP binding"/>
    <property type="evidence" value="ECO:0007669"/>
    <property type="project" value="UniProtKB-KW"/>
</dbReference>
<dbReference type="InterPro" id="IPR003439">
    <property type="entry name" value="ABC_transporter-like_ATP-bd"/>
</dbReference>
<dbReference type="Proteomes" id="UP000636264">
    <property type="component" value="Unassembled WGS sequence"/>
</dbReference>
<keyword evidence="6" id="KW-1185">Reference proteome</keyword>
<gene>
    <name evidence="5" type="ORF">GCM10011385_36320</name>
</gene>
<comment type="caution">
    <text evidence="5">The sequence shown here is derived from an EMBL/GenBank/DDBJ whole genome shotgun (WGS) entry which is preliminary data.</text>
</comment>
<dbReference type="GO" id="GO:0016887">
    <property type="term" value="F:ATP hydrolysis activity"/>
    <property type="evidence" value="ECO:0007669"/>
    <property type="project" value="InterPro"/>
</dbReference>
<evidence type="ECO:0000256" key="2">
    <source>
        <dbReference type="ARBA" id="ARBA00022741"/>
    </source>
</evidence>
<keyword evidence="2" id="KW-0547">Nucleotide-binding</keyword>
<dbReference type="InterPro" id="IPR051120">
    <property type="entry name" value="ABC_AA/LPS_Transport"/>
</dbReference>
<dbReference type="SMART" id="SM00382">
    <property type="entry name" value="AAA"/>
    <property type="match status" value="1"/>
</dbReference>
<evidence type="ECO:0000256" key="3">
    <source>
        <dbReference type="ARBA" id="ARBA00022840"/>
    </source>
</evidence>
<organism evidence="5 6">
    <name type="scientific">Nitratireductor aestuarii</name>
    <dbReference type="NCBI Taxonomy" id="1735103"/>
    <lineage>
        <taxon>Bacteria</taxon>
        <taxon>Pseudomonadati</taxon>
        <taxon>Pseudomonadota</taxon>
        <taxon>Alphaproteobacteria</taxon>
        <taxon>Hyphomicrobiales</taxon>
        <taxon>Phyllobacteriaceae</taxon>
        <taxon>Nitratireductor</taxon>
    </lineage>
</organism>
<evidence type="ECO:0000256" key="1">
    <source>
        <dbReference type="ARBA" id="ARBA00022448"/>
    </source>
</evidence>
<dbReference type="RefSeq" id="WP_188722535.1">
    <property type="nucleotide sequence ID" value="NZ_BMIF01000015.1"/>
</dbReference>
<sequence length="264" mass="28526">MAIDILMSNEKVSPARAVAAASAISCAKLSKSFGGLHALRDVTFQIAPGEILGILGPNGAGKTTFINVLSGMLHADSGTVHIYDDDVSAMSMAHRARYGLFRTFQNSRSSEELTGYELLRLASLTPNKTKSSKTYTPDELLEIFGLKRFAGIILSDLPYGIQKMMNLAAVALCRPKVLLLDEPFQGVAEAEIERLSKVIRHFASEGVAVGLVEHNVRSVMRLCNRVIVLDAGAMIFEGRGEDAVRDPVVQTAYLGQRFAGELNG</sequence>
<evidence type="ECO:0000313" key="6">
    <source>
        <dbReference type="Proteomes" id="UP000636264"/>
    </source>
</evidence>
<reference evidence="5" key="2">
    <citation type="submission" date="2020-09" db="EMBL/GenBank/DDBJ databases">
        <authorList>
            <person name="Sun Q."/>
            <person name="Zhou Y."/>
        </authorList>
    </citation>
    <scope>NUCLEOTIDE SEQUENCE</scope>
    <source>
        <strain evidence="5">CGMCC 1.15320</strain>
    </source>
</reference>
<dbReference type="PANTHER" id="PTHR45772:SF1">
    <property type="entry name" value="ABC TRANSPORTER ATP-BINDING PROTEIN"/>
    <property type="match status" value="1"/>
</dbReference>
<dbReference type="AlphaFoldDB" id="A0A916W9D5"/>
<evidence type="ECO:0000313" key="5">
    <source>
        <dbReference type="EMBL" id="GGA78905.1"/>
    </source>
</evidence>
<accession>A0A916W9D5</accession>
<dbReference type="GO" id="GO:0005886">
    <property type="term" value="C:plasma membrane"/>
    <property type="evidence" value="ECO:0007669"/>
    <property type="project" value="TreeGrafter"/>
</dbReference>
<proteinExistence type="predicted"/>
<evidence type="ECO:0000259" key="4">
    <source>
        <dbReference type="PROSITE" id="PS50893"/>
    </source>
</evidence>
<keyword evidence="3 5" id="KW-0067">ATP-binding</keyword>